<dbReference type="AlphaFoldDB" id="A0A2T7NVQ1"/>
<sequence length="608" mass="70176">MRHALAALSNVQRRGLFCTNVTIPEPLEARDIRAQKLFPWRTFLNTNGPFPGMFWQWSQISHNIQLCLAGLREVDRHVANGEILGVTLLMEDVLQTGFQGAIFHQEHQEHQQAESQASHVQSASREQKEATKTVALMSQKSLSRSQQPLESYRLLRFFLLLWKCLELAKADWGRRKLSVESVSTTTLYRDFSKHYRVEVLVPVLQSVARRLGQGDMYDAIIPETDILVMPAGASEIEVRAKQLVRLLETLECHMITEVQKRVNKELTLALSERARGEGALPTDLWKRAVMKESFTTNRPHLAEQFVDDLMSKADESETQVTVGREHLRGCLASLARSVMAREKQNYESYTMYYENLLRANNQLLYQREQEIKHLKDQLKEAQQATTVEVQFQMAARTHDLIMEVTALRAKILEMREQSMTQEQDVRERVKREFKDLVQSMFNAHFQLRARFDEFRAGLRDDVMAKINETRGEAVLAMTKLARSSAVFLVSSQLNVNQQRAEKLRDLQQENHQLSTLLLKVKAMNSWRRNHLTDNYLKTIVDLRKEAEVSKKETLEVRMLAEEQVVLLKQQLVAIRRAPGQHGARVQRPAPPAGQRGQLWEWSPFRAMS</sequence>
<reference evidence="1 2" key="1">
    <citation type="submission" date="2018-04" db="EMBL/GenBank/DDBJ databases">
        <title>The genome of golden apple snail Pomacea canaliculata provides insight into stress tolerance and invasive adaptation.</title>
        <authorList>
            <person name="Liu C."/>
            <person name="Liu B."/>
            <person name="Ren Y."/>
            <person name="Zhang Y."/>
            <person name="Wang H."/>
            <person name="Li S."/>
            <person name="Jiang F."/>
            <person name="Yin L."/>
            <person name="Zhang G."/>
            <person name="Qian W."/>
            <person name="Fan W."/>
        </authorList>
    </citation>
    <scope>NUCLEOTIDE SEQUENCE [LARGE SCALE GENOMIC DNA]</scope>
    <source>
        <strain evidence="1">SZHN2017</strain>
        <tissue evidence="1">Muscle</tissue>
    </source>
</reference>
<dbReference type="InterPro" id="IPR040401">
    <property type="entry name" value="CCDC162"/>
</dbReference>
<protein>
    <submittedName>
        <fullName evidence="1">Uncharacterized protein</fullName>
    </submittedName>
</protein>
<dbReference type="OrthoDB" id="76966at2759"/>
<organism evidence="1 2">
    <name type="scientific">Pomacea canaliculata</name>
    <name type="common">Golden apple snail</name>
    <dbReference type="NCBI Taxonomy" id="400727"/>
    <lineage>
        <taxon>Eukaryota</taxon>
        <taxon>Metazoa</taxon>
        <taxon>Spiralia</taxon>
        <taxon>Lophotrochozoa</taxon>
        <taxon>Mollusca</taxon>
        <taxon>Gastropoda</taxon>
        <taxon>Caenogastropoda</taxon>
        <taxon>Architaenioglossa</taxon>
        <taxon>Ampullarioidea</taxon>
        <taxon>Ampullariidae</taxon>
        <taxon>Pomacea</taxon>
    </lineage>
</organism>
<dbReference type="Proteomes" id="UP000245119">
    <property type="component" value="Linkage Group LG9"/>
</dbReference>
<comment type="caution">
    <text evidence="1">The sequence shown here is derived from an EMBL/GenBank/DDBJ whole genome shotgun (WGS) entry which is preliminary data.</text>
</comment>
<accession>A0A2T7NVQ1</accession>
<name>A0A2T7NVQ1_POMCA</name>
<evidence type="ECO:0000313" key="2">
    <source>
        <dbReference type="Proteomes" id="UP000245119"/>
    </source>
</evidence>
<gene>
    <name evidence="1" type="ORF">C0Q70_15748</name>
</gene>
<keyword evidence="2" id="KW-1185">Reference proteome</keyword>
<dbReference type="STRING" id="400727.A0A2T7NVQ1"/>
<dbReference type="PANTHER" id="PTHR33331:SF13">
    <property type="entry name" value="COILED-COIL DOMAIN CONTAINING 162"/>
    <property type="match status" value="1"/>
</dbReference>
<dbReference type="PANTHER" id="PTHR33331">
    <property type="entry name" value="COILED-COIL DOMAIN-CONTAINING PROTEIN 162"/>
    <property type="match status" value="1"/>
</dbReference>
<proteinExistence type="predicted"/>
<evidence type="ECO:0000313" key="1">
    <source>
        <dbReference type="EMBL" id="PVD25250.1"/>
    </source>
</evidence>
<dbReference type="EMBL" id="PZQS01000009">
    <property type="protein sequence ID" value="PVD25250.1"/>
    <property type="molecule type" value="Genomic_DNA"/>
</dbReference>